<organism evidence="1 2">
    <name type="scientific">Actinoplanes sichuanensis</name>
    <dbReference type="NCBI Taxonomy" id="512349"/>
    <lineage>
        <taxon>Bacteria</taxon>
        <taxon>Bacillati</taxon>
        <taxon>Actinomycetota</taxon>
        <taxon>Actinomycetes</taxon>
        <taxon>Micromonosporales</taxon>
        <taxon>Micromonosporaceae</taxon>
        <taxon>Actinoplanes</taxon>
    </lineage>
</organism>
<protein>
    <submittedName>
        <fullName evidence="1">YdeI/OmpD-associated family protein</fullName>
    </submittedName>
</protein>
<dbReference type="RefSeq" id="WP_317791616.1">
    <property type="nucleotide sequence ID" value="NZ_AP028461.1"/>
</dbReference>
<dbReference type="EMBL" id="JBHTMK010000005">
    <property type="protein sequence ID" value="MFD1364546.1"/>
    <property type="molecule type" value="Genomic_DNA"/>
</dbReference>
<dbReference type="Pfam" id="PF13376">
    <property type="entry name" value="OmdA"/>
    <property type="match status" value="1"/>
</dbReference>
<sequence>MPIPADVKAALDATAQYDTFTRRRPAARRQLLQPIEDAAHQPTRQRRIEALVTTLLGPTRPPDPS</sequence>
<keyword evidence="2" id="KW-1185">Reference proteome</keyword>
<comment type="caution">
    <text evidence="1">The sequence shown here is derived from an EMBL/GenBank/DDBJ whole genome shotgun (WGS) entry which is preliminary data.</text>
</comment>
<reference evidence="2" key="1">
    <citation type="journal article" date="2019" name="Int. J. Syst. Evol. Microbiol.">
        <title>The Global Catalogue of Microorganisms (GCM) 10K type strain sequencing project: providing services to taxonomists for standard genome sequencing and annotation.</title>
        <authorList>
            <consortium name="The Broad Institute Genomics Platform"/>
            <consortium name="The Broad Institute Genome Sequencing Center for Infectious Disease"/>
            <person name="Wu L."/>
            <person name="Ma J."/>
        </authorList>
    </citation>
    <scope>NUCLEOTIDE SEQUENCE [LARGE SCALE GENOMIC DNA]</scope>
    <source>
        <strain evidence="2">CCM 7526</strain>
    </source>
</reference>
<evidence type="ECO:0000313" key="2">
    <source>
        <dbReference type="Proteomes" id="UP001597183"/>
    </source>
</evidence>
<accession>A0ABW4A1G5</accession>
<evidence type="ECO:0000313" key="1">
    <source>
        <dbReference type="EMBL" id="MFD1364546.1"/>
    </source>
</evidence>
<gene>
    <name evidence="1" type="ORF">ACFQ5G_04215</name>
</gene>
<proteinExistence type="predicted"/>
<name>A0ABW4A1G5_9ACTN</name>
<dbReference type="Proteomes" id="UP001597183">
    <property type="component" value="Unassembled WGS sequence"/>
</dbReference>